<evidence type="ECO:0000256" key="8">
    <source>
        <dbReference type="ARBA" id="ARBA00004407"/>
    </source>
</evidence>
<dbReference type="PROSITE" id="PS51693">
    <property type="entry name" value="HCV_NS2_PRO"/>
    <property type="match status" value="1"/>
</dbReference>
<dbReference type="GO" id="GO:0044167">
    <property type="term" value="C:host cell endoplasmic reticulum membrane"/>
    <property type="evidence" value="ECO:0007669"/>
    <property type="project" value="UniProtKB-SubCell"/>
</dbReference>
<evidence type="ECO:0000256" key="11">
    <source>
        <dbReference type="ARBA" id="ARBA00022482"/>
    </source>
</evidence>
<keyword evidence="30" id="KW-0788">Thiol protease</keyword>
<evidence type="ECO:0000256" key="59">
    <source>
        <dbReference type="ARBA" id="ARBA00046133"/>
    </source>
</evidence>
<protein>
    <recommendedName>
        <fullName evidence="9">Genome polyprotein</fullName>
    </recommendedName>
</protein>
<evidence type="ECO:0000256" key="9">
    <source>
        <dbReference type="ARBA" id="ARBA00020107"/>
    </source>
</evidence>
<dbReference type="Gene3D" id="3.40.50.300">
    <property type="entry name" value="P-loop containing nucleotide triphosphate hydrolases"/>
    <property type="match status" value="2"/>
</dbReference>
<feature type="transmembrane region" description="Helical" evidence="63">
    <location>
        <begin position="736"/>
        <end position="755"/>
    </location>
</feature>
<keyword evidence="26" id="KW-0547">Nucleotide-binding</keyword>
<dbReference type="PROSITE" id="PS51822">
    <property type="entry name" value="HV_PV_NS3_PRO"/>
    <property type="match status" value="1"/>
</dbReference>
<dbReference type="Gene3D" id="2.20.25.210">
    <property type="entry name" value="Hepatitis C NS5A, domain 1B"/>
    <property type="match status" value="1"/>
</dbReference>
<dbReference type="SUPFAM" id="SSF52540">
    <property type="entry name" value="P-loop containing nucleoside triphosphate hydrolases"/>
    <property type="match status" value="2"/>
</dbReference>
<evidence type="ECO:0000256" key="26">
    <source>
        <dbReference type="ARBA" id="ARBA00022741"/>
    </source>
</evidence>
<keyword evidence="42" id="KW-0805">Transcription regulation</keyword>
<evidence type="ECO:0000256" key="38">
    <source>
        <dbReference type="ARBA" id="ARBA00022884"/>
    </source>
</evidence>
<evidence type="ECO:0000256" key="12">
    <source>
        <dbReference type="ARBA" id="ARBA00022484"/>
    </source>
</evidence>
<feature type="transmembrane region" description="Helical" evidence="63">
    <location>
        <begin position="701"/>
        <end position="724"/>
    </location>
</feature>
<dbReference type="GO" id="GO:0034220">
    <property type="term" value="P:monoatomic ion transmembrane transport"/>
    <property type="evidence" value="ECO:0007669"/>
    <property type="project" value="UniProtKB-KW"/>
</dbReference>
<dbReference type="Pfam" id="PF01006">
    <property type="entry name" value="HCV_NS4a"/>
    <property type="match status" value="1"/>
</dbReference>
<keyword evidence="29" id="KW-0347">Helicase</keyword>
<keyword evidence="11" id="KW-1113">Inhibition of host RLR pathway by virus</keyword>
<dbReference type="GO" id="GO:0039545">
    <property type="term" value="P:symbiont-mediated suppression of host cytoplasmic pattern recognition receptor signaling pathway via inhibition of MAVS activity"/>
    <property type="evidence" value="ECO:0007669"/>
    <property type="project" value="UniProtKB-KW"/>
</dbReference>
<feature type="transmembrane region" description="Helical" evidence="63">
    <location>
        <begin position="1843"/>
        <end position="1862"/>
    </location>
</feature>
<keyword evidence="21" id="KW-0645">Protease</keyword>
<keyword evidence="47" id="KW-0564">Palmitate</keyword>
<dbReference type="GO" id="GO:0019028">
    <property type="term" value="C:viral capsid"/>
    <property type="evidence" value="ECO:0007669"/>
    <property type="project" value="UniProtKB-KW"/>
</dbReference>
<evidence type="ECO:0000256" key="27">
    <source>
        <dbReference type="ARBA" id="ARBA00022801"/>
    </source>
</evidence>
<keyword evidence="38" id="KW-0694">RNA-binding</keyword>
<evidence type="ECO:0000256" key="34">
    <source>
        <dbReference type="ARBA" id="ARBA00022840"/>
    </source>
</evidence>
<comment type="cofactor">
    <cofactor evidence="2">
        <name>Mg(2+)</name>
        <dbReference type="ChEBI" id="CHEBI:18420"/>
    </cofactor>
</comment>
<dbReference type="GO" id="GO:0005524">
    <property type="term" value="F:ATP binding"/>
    <property type="evidence" value="ECO:0007669"/>
    <property type="project" value="UniProtKB-KW"/>
</dbReference>
<comment type="cofactor">
    <cofactor evidence="3">
        <name>Zn(2+)</name>
        <dbReference type="ChEBI" id="CHEBI:29105"/>
    </cofactor>
</comment>
<keyword evidence="52" id="KW-0922">Interferon antiviral system evasion</keyword>
<keyword evidence="16" id="KW-0167">Capsid protein</keyword>
<keyword evidence="37" id="KW-1043">Host membrane</keyword>
<keyword evidence="53" id="KW-0511">Multifunctional enzyme</keyword>
<dbReference type="InterPro" id="IPR002166">
    <property type="entry name" value="RNA_pol_HCV"/>
</dbReference>
<dbReference type="Pfam" id="PF12342">
    <property type="entry name" value="DUF3640"/>
    <property type="match status" value="1"/>
</dbReference>
<keyword evidence="28" id="KW-1161">Viral attachment to host cell</keyword>
<evidence type="ECO:0000256" key="63">
    <source>
        <dbReference type="SAM" id="Phobius"/>
    </source>
</evidence>
<dbReference type="InterPro" id="IPR038170">
    <property type="entry name" value="NS5A_1a_sf"/>
</dbReference>
<keyword evidence="10" id="KW-0813">Transport</keyword>
<dbReference type="SUPFAM" id="SSF56672">
    <property type="entry name" value="DNA/RNA polymerases"/>
    <property type="match status" value="1"/>
</dbReference>
<dbReference type="GO" id="GO:0006508">
    <property type="term" value="P:proteolysis"/>
    <property type="evidence" value="ECO:0007669"/>
    <property type="project" value="UniProtKB-KW"/>
</dbReference>
<evidence type="ECO:0000256" key="24">
    <source>
        <dbReference type="ARBA" id="ARBA00022695"/>
    </source>
</evidence>
<dbReference type="Pfam" id="PF01001">
    <property type="entry name" value="HCV_NS4b"/>
    <property type="match status" value="1"/>
</dbReference>
<dbReference type="InterPro" id="IPR002518">
    <property type="entry name" value="HCV_NS2"/>
</dbReference>
<evidence type="ECO:0000256" key="4">
    <source>
        <dbReference type="ARBA" id="ARBA00004147"/>
    </source>
</evidence>
<keyword evidence="55" id="KW-0449">Lipoprotein</keyword>
<dbReference type="GO" id="GO:0039654">
    <property type="term" value="P:fusion of virus membrane with host endosome membrane"/>
    <property type="evidence" value="ECO:0007669"/>
    <property type="project" value="UniProtKB-KW"/>
</dbReference>
<evidence type="ECO:0000259" key="66">
    <source>
        <dbReference type="PROSITE" id="PS51693"/>
    </source>
</evidence>
<keyword evidence="45" id="KW-0406">Ion transport</keyword>
<evidence type="ECO:0000256" key="29">
    <source>
        <dbReference type="ARBA" id="ARBA00022806"/>
    </source>
</evidence>
<keyword evidence="18" id="KW-0945">Host-virus interaction</keyword>
<dbReference type="InterPro" id="IPR014001">
    <property type="entry name" value="Helicase_ATP-bd"/>
</dbReference>
<evidence type="ECO:0000256" key="53">
    <source>
        <dbReference type="ARBA" id="ARBA00023268"/>
    </source>
</evidence>
<keyword evidence="31" id="KW-0720">Serine protease</keyword>
<keyword evidence="23 63" id="KW-0812">Transmembrane</keyword>
<dbReference type="InterPro" id="IPR000745">
    <property type="entry name" value="HCV_NS4a"/>
</dbReference>
<evidence type="ECO:0000256" key="50">
    <source>
        <dbReference type="ARBA" id="ARBA00023184"/>
    </source>
</evidence>
<evidence type="ECO:0000256" key="58">
    <source>
        <dbReference type="ARBA" id="ARBA00046032"/>
    </source>
</evidence>
<dbReference type="InterPro" id="IPR007094">
    <property type="entry name" value="RNA-dir_pol_PSvirus"/>
</dbReference>
<evidence type="ECO:0000256" key="37">
    <source>
        <dbReference type="ARBA" id="ARBA00022870"/>
    </source>
</evidence>
<evidence type="ECO:0000256" key="57">
    <source>
        <dbReference type="ARBA" id="ARBA00023303"/>
    </source>
</evidence>
<dbReference type="InterPro" id="IPR001490">
    <property type="entry name" value="HCV_NS4b"/>
</dbReference>
<evidence type="ECO:0000256" key="5">
    <source>
        <dbReference type="ARBA" id="ARBA00004153"/>
    </source>
</evidence>
<keyword evidence="51" id="KW-1035">Host cytoplasm</keyword>
<feature type="transmembrane region" description="Helical" evidence="63">
    <location>
        <begin position="99"/>
        <end position="118"/>
    </location>
</feature>
<evidence type="ECO:0000256" key="6">
    <source>
        <dbReference type="ARBA" id="ARBA00004182"/>
    </source>
</evidence>
<keyword evidence="14" id="KW-1170">Fusion of virus membrane with host endosomal membrane</keyword>
<dbReference type="InterPro" id="IPR013193">
    <property type="entry name" value="HCV_NS5a_1B_dom"/>
</dbReference>
<dbReference type="CDD" id="cd23203">
    <property type="entry name" value="Pegivirus_RdRp"/>
    <property type="match status" value="1"/>
</dbReference>
<evidence type="ECO:0000256" key="51">
    <source>
        <dbReference type="ARBA" id="ARBA00023200"/>
    </source>
</evidence>
<dbReference type="PROSITE" id="PS51192">
    <property type="entry name" value="HELICASE_ATP_BIND_1"/>
    <property type="match status" value="1"/>
</dbReference>
<dbReference type="InterPro" id="IPR027417">
    <property type="entry name" value="P-loop_NTPase"/>
</dbReference>
<evidence type="ECO:0000256" key="43">
    <source>
        <dbReference type="ARBA" id="ARBA00023039"/>
    </source>
</evidence>
<evidence type="ECO:0000256" key="2">
    <source>
        <dbReference type="ARBA" id="ARBA00001946"/>
    </source>
</evidence>
<dbReference type="InterPro" id="IPR009003">
    <property type="entry name" value="Peptidase_S1_PA"/>
</dbReference>
<evidence type="ECO:0000256" key="42">
    <source>
        <dbReference type="ARBA" id="ARBA00023015"/>
    </source>
</evidence>
<keyword evidence="48" id="KW-0804">Transcription</keyword>
<evidence type="ECO:0000256" key="49">
    <source>
        <dbReference type="ARBA" id="ARBA00023180"/>
    </source>
</evidence>
<dbReference type="Pfam" id="PF01506">
    <property type="entry name" value="HCV_NS5a"/>
    <property type="match status" value="1"/>
</dbReference>
<evidence type="ECO:0000256" key="45">
    <source>
        <dbReference type="ARBA" id="ARBA00023065"/>
    </source>
</evidence>
<reference evidence="68 69" key="1">
    <citation type="journal article" date="1998" name="J. Med. Virol.">
        <title>Isolation of a GB virus-related genome from a chimpanzee.</title>
        <authorList>
            <person name="Birkenmeyer L.G."/>
            <person name="Desai S.M."/>
            <person name="Muerhoff A.S."/>
            <person name="Leary T.P."/>
            <person name="Simons J.N."/>
            <person name="Montes C.C."/>
            <person name="Mushahwar I.K."/>
        </authorList>
    </citation>
    <scope>NUCLEOTIDE SEQUENCE [LARGE SCALE GENOMIC DNA]</scope>
</reference>
<dbReference type="Gene3D" id="3.30.70.270">
    <property type="match status" value="2"/>
</dbReference>
<keyword evidence="25" id="KW-0479">Metal-binding</keyword>
<dbReference type="Pfam" id="PF02907">
    <property type="entry name" value="Peptidase_S29"/>
    <property type="match status" value="1"/>
</dbReference>
<keyword evidence="19" id="KW-1162">Viral penetration into host cytoplasm</keyword>
<evidence type="ECO:0000256" key="25">
    <source>
        <dbReference type="ARBA" id="ARBA00022723"/>
    </source>
</evidence>
<dbReference type="SUPFAM" id="SSF50494">
    <property type="entry name" value="Trypsin-like serine proteases"/>
    <property type="match status" value="1"/>
</dbReference>
<dbReference type="InterPro" id="IPR043502">
    <property type="entry name" value="DNA/RNA_pol_sf"/>
</dbReference>
<evidence type="ECO:0000256" key="22">
    <source>
        <dbReference type="ARBA" id="ARBA00022679"/>
    </source>
</evidence>
<dbReference type="SMART" id="SM00487">
    <property type="entry name" value="DEXDc"/>
    <property type="match status" value="1"/>
</dbReference>
<accession>Q9WBT6</accession>
<sequence>MRTVHRIGLSGVNRDPTPVTSLNRVPFPIATPALVRERRPFNTTLVSSMCGELAIPEGGRGVHGRTVPPALSGSGINAWGHPAPRRTAAGVDQNPSGEVGWHLSFFDIMMIALLFLIINGAGGLLTPASHACRVGSSYFLTNCCAARDVAFCLEGGCVVALGCTVCTDVCWPILRPGISIRPGVDSSALVGQLGALYSPLAVGSYAASVLGLGEVYSGALALGVLVTRHAYPLPNLTCAVECEMEWGTEFWRWTQEVASQYWILEYLWRLPFDFWKGVMALDVLLAFVAALLLLEQRLVMLFLLVTTAGMAASRPTGDLGARPFVPGPGWGCTCYEDGSRVPTDKQVWERGNKTLLCDCPNGPWVWLPSICGGVAWGSGVVKTWSHGQNQWPLSRPRYVHGHITATCVWGSRSWFSSTRGDGTIDLWSLVSTGSALCTIAVLGTSDRDVVPGLSTFGIPCVSCVVDRRPPSCGGCVRDCWPETGEFGTPFAKCGLGPRLTEHLMAVPFVNRSVPFQIRGPLGFQGSGNPLRNPLRGGTFTMTLIDGSLHLVECPTPPPSHPEGTYGFFPGAPPVNNCFLLGTEVSEELGGAGMTGGAFEPLVRRCSLLSGKRHTVCPGFAWVSSSRPDGFIHVKGGVQEVDDHSWAPPPRWLLLDFVFVLLYLMKLAEARLVPLILLLLWWWLNQLAALGAVVGEVFAAPLASWCLTLPWVAMILGLVNLVLYLRWLGTTRLVLLLAWKLARGAFPLALLMGISATRGRTSVLGAQFCLDVAVDMEPTILGWVLASLIAWSIALLATMSAGGWRHKAAVYRLWCKGHQWLRRRIVDSPIGEGRPTTPAVAAWCLAAYFWPDAVMWVVVALVVVLGLVDALDWALEELLVSRPSLKRLARVLEACVTAGEKATTVRLVNKLTSRNLFLYEHMGAFCGRVAQQLRAWDAALEPLSFSRTDCRIIRDAQRTLSCGQCVMGLPVVARRGDEVLIGVFGSVNDLPPGFVPTAPVVIRRCGKGFLGVTKSALTGRDPDQHPGNVMVLGTTTSRSMGTCLNGMLFTTYHGATSRTIATPVGALNPRWWSPSDDVTVYPLPDGATSLAPCTCQPSSVWVIRADGALCHGSCHGDKVELDVAMEVADFRGSSGSPVLCDEGHAVGMLVAVLHVGNRVTAARFTRPWNQVPSDAKTTTEPPPVPAKGQFKEAPLFLPTGSGKSTRIPLEYSNMGHKVLILNPSVATVRKMGPYMEKMSGKHPSVYCGHDTTAYTRATDSALTYCTYGRFLANPRSFLRGVSVVICDECHSHDPTVLLGIGRVRELAKAAGVTLVLYATATPPGAPMTPHPSIIEQKLDVGEIPFYGHGIPLERMRTGRHLVFCHSKAECDRLAGQFSSRGVNSVSYYRGKDSSCIVDGDLVVCATDALSTGYSGNFDSVTDCGLVVEERVEVTLDPTITLSLHTVPASAELSMQRRGRTGRGRSGRYYYAGVGKAPAGVVRTGPVWAAIETGIAWYGMEPDLTASLLRLYDDCPYTAAVAADIGEAAVFFSGLTPLRMHPDVSWAKTRGCNWPLLVGVQRTMCREALSPGPSDDPQWAGLKGPNPVPLLLRWGAECPSRVAGHHLVDDLVRRLGVAEGYAHCDAGPILMVGLAIAGGMIYASYTGSLVVVTDWEVRGGGNPLMRHGDQATPLPVVQVPPEEHRPGAESAPADAKTVTEAVLAVQTACDWSILTLSIGDVLAAVQAKATTAHAWLAGCYTGTRAVPTVSIVDKLLAGGWATIVGHCHSVIAAAVAAYGANRSPPLAAAASYLMGLGVGGNAQVRLASALLLGAAGTALGTPVVGLTMAGAFMGGSSVSPSLVTMLLGAIGGWEGVVSAASLVFDFMAGKLTPEDLWYGIPILTSPGAGLAGFALGLVLYSGNTAGATTWLNRLLTTLPRSNVIPDTYFQEADYCDRVSALLRRLSLTRLIVGAVTHQPRVDEIQVGYVWDLWEWVMRLLRRCVNRLRALCPVVSLPLWHCGEGWSGEWLLEGHIEARCLCGCVITGEVLNGKLQDVIYSTKMCRHYWMGTVPVNMLGYGETSPLLCTDAPKVVPIGTSGWVEVVVTPTHVIVRRSSSYKLMRQQVLSAAVSEPYFVDGIPVSWEADAKAPALVYGPGQGVTIDGEKYTLPHQLRVRNFAPSEVSSVSIDVSCEESEDTELTETDLPPAAAALQAIEDAARILEPHIDVIMEDCSTPSLCGSSREMPVWGDDIPRTPSPARISVTESTDGPETSSEPSSQDDCPSSDSFEVIPSTSSVTEEEGENVFNVALSILKSLFPQSDATRKLTVKKPCEDKSVTRFFSLGLTVADVASLCEMQITNHTAYCDKVRTPLELQIGCLVGNELIFVCDEDDKRCETLTSFSYCWSGVPLTRALPSKPPVTRPVGAMLVTDTTKVYVTNPDNVGRRVDSVTFWRGPRVHDKFLVNAIEKAKMAAQRIDSKGYTYEEAIKTVRPHAAMGWGSKTSVKGLETPEGKMAVHDRLLDIQKGTPVPFTLTVKKEVFYRDRKEEKAPRLIVFPPLDFRVAEKMIMGDPGRVAKGILGDAYAFQYTPNQRVKKMVEMWGSKKTPCAICVDAKCFDSSINLEDVELETELYALASDNPEQVRALGRYYAEGPMVSPEGVPLGHRFCRSSGVLTTSSSNCITCYIKVSAACARIGLKGVSLLIAGDDCLIICERPICDPCEALGAALRSYGYNCEPSYHASLDTAPFCSTWLAECNANGSRHFFLTTDFRRPLARMSSEYSDPMASAIGYCLLYPWHPIVRWVAIPHVLQVAFRGGGTPADPVWCQVHGNYYLFPLNKLPNIIVALHGPAALRVTADTTKTKMEAGKVLSDMKLPGLSVYRKKAGALRTRMLKSSGWAELARGLLWHPGLRLRPPEIAGIPGGFPLAPPYMGVVHTLDFTQPRSRWRLLFGLLALVVVAIFG</sequence>
<evidence type="ECO:0000256" key="28">
    <source>
        <dbReference type="ARBA" id="ARBA00022804"/>
    </source>
</evidence>
<comment type="function">
    <text evidence="59">Cysteine protease required for the proteolytic auto-cleavage between the non-structural proteins NS2 and NS3. The N-terminus of NS3 is required for the function of NS2 protease (active region NS2-3). Promotes the initiation of viral particle assembly by mediating the interaction between structural and non-structural proteins.</text>
</comment>
<evidence type="ECO:0000256" key="55">
    <source>
        <dbReference type="ARBA" id="ARBA00023288"/>
    </source>
</evidence>
<dbReference type="GO" id="GO:0042025">
    <property type="term" value="C:host cell nucleus"/>
    <property type="evidence" value="ECO:0007669"/>
    <property type="project" value="UniProtKB-SubCell"/>
</dbReference>
<evidence type="ECO:0000256" key="18">
    <source>
        <dbReference type="ARBA" id="ARBA00022581"/>
    </source>
</evidence>
<feature type="transmembrane region" description="Helical" evidence="63">
    <location>
        <begin position="779"/>
        <end position="803"/>
    </location>
</feature>
<evidence type="ECO:0000256" key="14">
    <source>
        <dbReference type="ARBA" id="ARBA00022510"/>
    </source>
</evidence>
<dbReference type="GO" id="GO:0003723">
    <property type="term" value="F:RNA binding"/>
    <property type="evidence" value="ECO:0007669"/>
    <property type="project" value="UniProtKB-KW"/>
</dbReference>
<dbReference type="GO" id="GO:0004197">
    <property type="term" value="F:cysteine-type endopeptidase activity"/>
    <property type="evidence" value="ECO:0007669"/>
    <property type="project" value="InterPro"/>
</dbReference>
<keyword evidence="57" id="KW-0407">Ion channel</keyword>
<evidence type="ECO:0000256" key="39">
    <source>
        <dbReference type="ARBA" id="ARBA00022953"/>
    </source>
</evidence>
<dbReference type="InterPro" id="IPR011492">
    <property type="entry name" value="Flavi_DEAD"/>
</dbReference>
<dbReference type="Pfam" id="PF00998">
    <property type="entry name" value="RdRP_3"/>
    <property type="match status" value="1"/>
</dbReference>
<dbReference type="InterPro" id="IPR004109">
    <property type="entry name" value="HepC_NS3_protease"/>
</dbReference>
<evidence type="ECO:0000256" key="35">
    <source>
        <dbReference type="ARBA" id="ARBA00022842"/>
    </source>
</evidence>
<evidence type="ECO:0000256" key="60">
    <source>
        <dbReference type="ARBA" id="ARBA00047631"/>
    </source>
</evidence>
<evidence type="ECO:0000313" key="68">
    <source>
        <dbReference type="EMBL" id="AAD31543.1"/>
    </source>
</evidence>
<evidence type="ECO:0000256" key="10">
    <source>
        <dbReference type="ARBA" id="ARBA00022448"/>
    </source>
</evidence>
<dbReference type="GO" id="GO:0004252">
    <property type="term" value="F:serine-type endopeptidase activity"/>
    <property type="evidence" value="ECO:0007669"/>
    <property type="project" value="InterPro"/>
</dbReference>
<feature type="transmembrane region" description="Helical" evidence="63">
    <location>
        <begin position="274"/>
        <end position="294"/>
    </location>
</feature>
<keyword evidence="35" id="KW-0460">Magnesium</keyword>
<keyword evidence="44" id="KW-1072">Activation of host autophagy by virus</keyword>
<feature type="transmembrane region" description="Helical" evidence="63">
    <location>
        <begin position="1874"/>
        <end position="1898"/>
    </location>
</feature>
<dbReference type="EMBL" id="AF070476">
    <property type="protein sequence ID" value="AAD31543.1"/>
    <property type="molecule type" value="Genomic_RNA"/>
</dbReference>
<feature type="region of interest" description="Disordered" evidence="62">
    <location>
        <begin position="2220"/>
        <end position="2277"/>
    </location>
</feature>
<keyword evidence="24" id="KW-0548">Nucleotidyltransferase</keyword>
<feature type="compositionally biased region" description="Low complexity" evidence="62">
    <location>
        <begin position="2252"/>
        <end position="2266"/>
    </location>
</feature>
<evidence type="ECO:0000256" key="44">
    <source>
        <dbReference type="ARBA" id="ARBA00023050"/>
    </source>
</evidence>
<dbReference type="GO" id="GO:0055036">
    <property type="term" value="C:virion membrane"/>
    <property type="evidence" value="ECO:0007669"/>
    <property type="project" value="UniProtKB-SubCell"/>
</dbReference>
<evidence type="ECO:0000256" key="23">
    <source>
        <dbReference type="ARBA" id="ARBA00022692"/>
    </source>
</evidence>
<dbReference type="PROSITE" id="PS50507">
    <property type="entry name" value="RDRP_SSRNA_POS"/>
    <property type="match status" value="1"/>
</dbReference>
<dbReference type="Gene3D" id="2.40.10.10">
    <property type="entry name" value="Trypsin-like serine proteases"/>
    <property type="match status" value="1"/>
</dbReference>
<organism evidence="68 69">
    <name type="scientific">GB virus C variant troglodytes</name>
    <dbReference type="NCBI Taxonomy" id="93986"/>
    <lineage>
        <taxon>Viruses</taxon>
        <taxon>Riboviria</taxon>
        <taxon>Orthornavirae</taxon>
        <taxon>Kitrinoviricota</taxon>
        <taxon>Flasuviricetes</taxon>
        <taxon>Amarillovirales</taxon>
        <taxon>Flaviviridae</taxon>
        <taxon>Pegivirus</taxon>
        <taxon>Pegivirus hominis</taxon>
    </lineage>
</organism>
<keyword evidence="12" id="KW-0696">RNA-directed RNA polymerase</keyword>
<evidence type="ECO:0000256" key="47">
    <source>
        <dbReference type="ARBA" id="ARBA00023139"/>
    </source>
</evidence>
<dbReference type="Pfam" id="PF08300">
    <property type="entry name" value="HCV_NS5a_1a"/>
    <property type="match status" value="1"/>
</dbReference>
<comment type="function">
    <text evidence="58">RNA-dependent RNA polymerase that performs primer-template recognition and RNA synthesis during viral replication. Initiates RNA transcription/replication at a flavin adenine dinucleotide (FAD), resulting in a 5'- FAD cap on viral RNAs. In this way, recognition of viral 5' RNA by host pattern recognition receptors can be bypassed, thereby evading activation of antiviral pathways.</text>
</comment>
<evidence type="ECO:0000256" key="41">
    <source>
        <dbReference type="ARBA" id="ARBA00022989"/>
    </source>
</evidence>
<dbReference type="InterPro" id="IPR043128">
    <property type="entry name" value="Rev_trsase/Diguanyl_cyclase"/>
</dbReference>
<keyword evidence="50" id="KW-1038">Host endoplasmic reticulum</keyword>
<dbReference type="GO" id="GO:0039694">
    <property type="term" value="P:viral RNA genome replication"/>
    <property type="evidence" value="ECO:0007669"/>
    <property type="project" value="InterPro"/>
</dbReference>
<dbReference type="Gene3D" id="2.40.10.120">
    <property type="match status" value="1"/>
</dbReference>
<keyword evidence="39" id="KW-0693">Viral RNA replication</keyword>
<feature type="domain" description="Helicase ATP-binding" evidence="65">
    <location>
        <begin position="1183"/>
        <end position="1339"/>
    </location>
</feature>
<dbReference type="GO" id="GO:0044220">
    <property type="term" value="C:host cell perinuclear region of cytoplasm"/>
    <property type="evidence" value="ECO:0007669"/>
    <property type="project" value="UniProtKB-SubCell"/>
</dbReference>
<keyword evidence="22" id="KW-0808">Transferase</keyword>
<dbReference type="Gene3D" id="1.10.820.10">
    <property type="entry name" value="RNA Helicase Chain A , domain 3"/>
    <property type="match status" value="1"/>
</dbReference>
<keyword evidence="13" id="KW-1168">Fusion of virus membrane with host membrane</keyword>
<dbReference type="InterPro" id="IPR024347">
    <property type="entry name" value="GB_virus_envelope"/>
</dbReference>
<evidence type="ECO:0000259" key="67">
    <source>
        <dbReference type="PROSITE" id="PS51822"/>
    </source>
</evidence>
<dbReference type="GO" id="GO:0017111">
    <property type="term" value="F:ribonucleoside triphosphate phosphatase activity"/>
    <property type="evidence" value="ECO:0007669"/>
    <property type="project" value="UniProtKB-EC"/>
</dbReference>
<feature type="compositionally biased region" description="Polar residues" evidence="62">
    <location>
        <begin position="2242"/>
        <end position="2251"/>
    </location>
</feature>
<comment type="subcellular location">
    <subcellularLocation>
        <location evidence="8">Host cytoplasm</location>
        <location evidence="8">Host perinuclear region</location>
    </subcellularLocation>
    <subcellularLocation>
        <location evidence="5">Host endoplasmic reticulum membrane</location>
        <topology evidence="5">Multi-pass membrane protein</topology>
    </subcellularLocation>
    <subcellularLocation>
        <location evidence="7">Host endoplasmic reticulum membrane</location>
        <topology evidence="7">Peripheral membrane protein</topology>
    </subcellularLocation>
    <subcellularLocation>
        <location evidence="4">Host nucleus</location>
    </subcellularLocation>
    <subcellularLocation>
        <location evidence="6">Virion membrane</location>
    </subcellularLocation>
</comment>
<evidence type="ECO:0000256" key="7">
    <source>
        <dbReference type="ARBA" id="ARBA00004291"/>
    </source>
</evidence>
<keyword evidence="17" id="KW-1048">Host nucleus</keyword>
<keyword evidence="27" id="KW-0378">Hydrolase</keyword>
<evidence type="ECO:0000256" key="15">
    <source>
        <dbReference type="ARBA" id="ARBA00022553"/>
    </source>
</evidence>
<dbReference type="GO" id="GO:0003724">
    <property type="term" value="F:RNA helicase activity"/>
    <property type="evidence" value="ECO:0007669"/>
    <property type="project" value="UniProtKB-EC"/>
</dbReference>
<comment type="catalytic activity">
    <reaction evidence="1">
        <text>Hydrolysis of four peptide bonds in the viral precursor polyprotein, commonly with Asp or Glu in the P6 position, Cys or Thr in P1 and Ser or Ala in P1'.</text>
        <dbReference type="EC" id="3.4.21.98"/>
    </reaction>
</comment>
<evidence type="ECO:0000256" key="13">
    <source>
        <dbReference type="ARBA" id="ARBA00022506"/>
    </source>
</evidence>
<dbReference type="GO" id="GO:0039520">
    <property type="term" value="P:symbiont-mediated activation of host autophagy"/>
    <property type="evidence" value="ECO:0007669"/>
    <property type="project" value="UniProtKB-KW"/>
</dbReference>
<dbReference type="GO" id="GO:0046718">
    <property type="term" value="P:symbiont entry into host cell"/>
    <property type="evidence" value="ECO:0007669"/>
    <property type="project" value="UniProtKB-KW"/>
</dbReference>
<keyword evidence="49" id="KW-0325">Glycoprotein</keyword>
<keyword evidence="20" id="KW-1090">Inhibition of host innate immune response by virus</keyword>
<feature type="transmembrane region" description="Helical" evidence="63">
    <location>
        <begin position="852"/>
        <end position="874"/>
    </location>
</feature>
<keyword evidence="46 63" id="KW-0472">Membrane</keyword>
<feature type="domain" description="Peptidase S29" evidence="67">
    <location>
        <begin position="996"/>
        <end position="1176"/>
    </location>
</feature>
<evidence type="ECO:0000256" key="61">
    <source>
        <dbReference type="ARBA" id="ARBA00047984"/>
    </source>
</evidence>
<evidence type="ECO:0000256" key="56">
    <source>
        <dbReference type="ARBA" id="ARBA00023296"/>
    </source>
</evidence>
<evidence type="ECO:0000259" key="64">
    <source>
        <dbReference type="PROSITE" id="PS50507"/>
    </source>
</evidence>
<keyword evidence="43" id="KW-1182">Viral ion channel</keyword>
<proteinExistence type="predicted"/>
<comment type="catalytic activity">
    <reaction evidence="61">
        <text>ATP + H2O = ADP + phosphate + H(+)</text>
        <dbReference type="Rhea" id="RHEA:13065"/>
        <dbReference type="ChEBI" id="CHEBI:15377"/>
        <dbReference type="ChEBI" id="CHEBI:15378"/>
        <dbReference type="ChEBI" id="CHEBI:30616"/>
        <dbReference type="ChEBI" id="CHEBI:43474"/>
        <dbReference type="ChEBI" id="CHEBI:456216"/>
        <dbReference type="EC" id="3.6.4.13"/>
    </reaction>
</comment>
<evidence type="ECO:0000313" key="69">
    <source>
        <dbReference type="Proteomes" id="UP000114565"/>
    </source>
</evidence>
<keyword evidence="41 63" id="KW-1133">Transmembrane helix</keyword>
<evidence type="ECO:0000256" key="16">
    <source>
        <dbReference type="ARBA" id="ARBA00022561"/>
    </source>
</evidence>
<evidence type="ECO:0000256" key="54">
    <source>
        <dbReference type="ARBA" id="ARBA00023280"/>
    </source>
</evidence>
<keyword evidence="34" id="KW-0067">ATP-binding</keyword>
<keyword evidence="36" id="KW-0946">Virion</keyword>
<evidence type="ECO:0000256" key="62">
    <source>
        <dbReference type="SAM" id="MobiDB-lite"/>
    </source>
</evidence>
<keyword evidence="15" id="KW-0597">Phosphoprotein</keyword>
<dbReference type="InterPro" id="IPR022101">
    <property type="entry name" value="GB_virus-C_polyprotein_N"/>
</dbReference>
<keyword evidence="32" id="KW-1114">Inhibition of host interferon signaling pathway by virus</keyword>
<dbReference type="GO" id="GO:0008270">
    <property type="term" value="F:zinc ion binding"/>
    <property type="evidence" value="ECO:0007669"/>
    <property type="project" value="InterPro"/>
</dbReference>
<keyword evidence="54" id="KW-0899">Viral immunoevasion</keyword>
<name>Q9WBT6_9FLAV</name>
<feature type="transmembrane region" description="Helical" evidence="63">
    <location>
        <begin position="1807"/>
        <end position="1831"/>
    </location>
</feature>
<evidence type="ECO:0000256" key="30">
    <source>
        <dbReference type="ARBA" id="ARBA00022807"/>
    </source>
</evidence>
<feature type="domain" description="Peptidase C18" evidence="66">
    <location>
        <begin position="871"/>
        <end position="996"/>
    </location>
</feature>
<keyword evidence="40" id="KW-1097">Inhibition of host MAVS by virus</keyword>
<dbReference type="InterPro" id="IPR013192">
    <property type="entry name" value="HCV_NS5A_1a"/>
</dbReference>
<dbReference type="GO" id="GO:0015267">
    <property type="term" value="F:channel activity"/>
    <property type="evidence" value="ECO:0007669"/>
    <property type="project" value="UniProtKB-KW"/>
</dbReference>
<dbReference type="GO" id="GO:0019087">
    <property type="term" value="P:symbiont-mediated transformation of host cell"/>
    <property type="evidence" value="ECO:0007669"/>
    <property type="project" value="InterPro"/>
</dbReference>
<evidence type="ECO:0000256" key="31">
    <source>
        <dbReference type="ARBA" id="ARBA00022825"/>
    </source>
</evidence>
<evidence type="ECO:0000256" key="36">
    <source>
        <dbReference type="ARBA" id="ARBA00022844"/>
    </source>
</evidence>
<evidence type="ECO:0000256" key="3">
    <source>
        <dbReference type="ARBA" id="ARBA00001947"/>
    </source>
</evidence>
<evidence type="ECO:0000256" key="19">
    <source>
        <dbReference type="ARBA" id="ARBA00022595"/>
    </source>
</evidence>
<feature type="domain" description="RdRp catalytic" evidence="64">
    <location>
        <begin position="2586"/>
        <end position="2700"/>
    </location>
</feature>
<evidence type="ECO:0000256" key="32">
    <source>
        <dbReference type="ARBA" id="ARBA00022830"/>
    </source>
</evidence>
<evidence type="ECO:0000256" key="1">
    <source>
        <dbReference type="ARBA" id="ARBA00001117"/>
    </source>
</evidence>
<dbReference type="GO" id="GO:0039502">
    <property type="term" value="P:symbiont-mediated suppression of host type I interferon-mediated signaling pathway"/>
    <property type="evidence" value="ECO:0007669"/>
    <property type="project" value="UniProtKB-KW"/>
</dbReference>
<evidence type="ECO:0000259" key="65">
    <source>
        <dbReference type="PROSITE" id="PS51192"/>
    </source>
</evidence>
<evidence type="ECO:0000256" key="48">
    <source>
        <dbReference type="ARBA" id="ARBA00023163"/>
    </source>
</evidence>
<feature type="transmembrane region" description="Helical" evidence="63">
    <location>
        <begin position="1627"/>
        <end position="1650"/>
    </location>
</feature>
<dbReference type="Pfam" id="PF08301">
    <property type="entry name" value="HCV_NS5a_1b"/>
    <property type="match status" value="1"/>
</dbReference>
<dbReference type="Proteomes" id="UP000114565">
    <property type="component" value="Segment"/>
</dbReference>
<keyword evidence="56" id="KW-1160">Virus entry into host cell</keyword>
<evidence type="ECO:0000256" key="20">
    <source>
        <dbReference type="ARBA" id="ARBA00022632"/>
    </source>
</evidence>
<evidence type="ECO:0000256" key="33">
    <source>
        <dbReference type="ARBA" id="ARBA00022833"/>
    </source>
</evidence>
<evidence type="ECO:0000256" key="40">
    <source>
        <dbReference type="ARBA" id="ARBA00022986"/>
    </source>
</evidence>
<feature type="region of interest" description="Disordered" evidence="62">
    <location>
        <begin position="1170"/>
        <end position="1189"/>
    </location>
</feature>
<dbReference type="Pfam" id="PF12786">
    <property type="entry name" value="GBV-C_env"/>
    <property type="match status" value="1"/>
</dbReference>
<comment type="catalytic activity">
    <reaction evidence="60">
        <text>a ribonucleoside 5'-triphosphate + H2O = a ribonucleoside 5'-diphosphate + phosphate + H(+)</text>
        <dbReference type="Rhea" id="RHEA:23680"/>
        <dbReference type="ChEBI" id="CHEBI:15377"/>
        <dbReference type="ChEBI" id="CHEBI:15378"/>
        <dbReference type="ChEBI" id="CHEBI:43474"/>
        <dbReference type="ChEBI" id="CHEBI:57930"/>
        <dbReference type="ChEBI" id="CHEBI:61557"/>
        <dbReference type="EC" id="3.6.1.15"/>
    </reaction>
</comment>
<dbReference type="Pfam" id="PF07652">
    <property type="entry name" value="Flavi_DEAD"/>
    <property type="match status" value="1"/>
</dbReference>
<dbReference type="InterPro" id="IPR043504">
    <property type="entry name" value="Peptidase_S1_PA_chymotrypsin"/>
</dbReference>
<keyword evidence="33" id="KW-0862">Zinc</keyword>
<dbReference type="Pfam" id="PF22027">
    <property type="entry name" value="NS3_helicase_C"/>
    <property type="match status" value="1"/>
</dbReference>
<evidence type="ECO:0000256" key="46">
    <source>
        <dbReference type="ARBA" id="ARBA00023136"/>
    </source>
</evidence>
<evidence type="ECO:0000256" key="17">
    <source>
        <dbReference type="ARBA" id="ARBA00022562"/>
    </source>
</evidence>
<dbReference type="InterPro" id="IPR054175">
    <property type="entry name" value="NS3_helicase_C"/>
</dbReference>
<evidence type="ECO:0000256" key="52">
    <source>
        <dbReference type="ARBA" id="ARBA00023258"/>
    </source>
</evidence>
<dbReference type="InterPro" id="IPR002868">
    <property type="entry name" value="HCV_NS5a"/>
</dbReference>
<dbReference type="GO" id="GO:0019062">
    <property type="term" value="P:virion attachment to host cell"/>
    <property type="evidence" value="ECO:0007669"/>
    <property type="project" value="UniProtKB-KW"/>
</dbReference>
<dbReference type="Pfam" id="PF01538">
    <property type="entry name" value="HCV_NS2"/>
    <property type="match status" value="1"/>
</dbReference>
<dbReference type="GO" id="GO:0003968">
    <property type="term" value="F:RNA-directed RNA polymerase activity"/>
    <property type="evidence" value="ECO:0007669"/>
    <property type="project" value="UniProtKB-KW"/>
</dbReference>
<evidence type="ECO:0000256" key="21">
    <source>
        <dbReference type="ARBA" id="ARBA00022670"/>
    </source>
</evidence>